<name>A0ABS0NZ74_9BRAD</name>
<reference evidence="1 2" key="1">
    <citation type="submission" date="2020-07" db="EMBL/GenBank/DDBJ databases">
        <title>Bradyrhizobium diversity isolated from nodules of indigenous legumes of Western Australia.</title>
        <authorList>
            <person name="Klepa M.S."/>
        </authorList>
    </citation>
    <scope>NUCLEOTIDE SEQUENCE [LARGE SCALE GENOMIC DNA]</scope>
    <source>
        <strain evidence="1 2">CNPSo 4019</strain>
    </source>
</reference>
<sequence length="234" mass="25674">MRDPAVMSGTDFHRLELAGRESLRPAPMSVSEAVAGIVARKATVRQERLSGIHNPWGQAIGFTDAWVFLGLCESQGVVDAARDILGPDIILWDSELFTEMRSYTEFLREGREGRYWPVRPLAGAVVLLPVGQADPQPMAIGLNEIGQNVLEMLDPSAPIYVIRLIPGTSHFDRDPQHPAHRLCMEEQVLINYASRPLWLLSGVDRAKNDLVTGFAAAVPTWASGALPTQRGGEI</sequence>
<dbReference type="Proteomes" id="UP001194539">
    <property type="component" value="Unassembled WGS sequence"/>
</dbReference>
<accession>A0ABS0NZ74</accession>
<dbReference type="EMBL" id="JACEGD010000007">
    <property type="protein sequence ID" value="MBH5386311.1"/>
    <property type="molecule type" value="Genomic_DNA"/>
</dbReference>
<keyword evidence="2" id="KW-1185">Reference proteome</keyword>
<comment type="caution">
    <text evidence="1">The sequence shown here is derived from an EMBL/GenBank/DDBJ whole genome shotgun (WGS) entry which is preliminary data.</text>
</comment>
<gene>
    <name evidence="1" type="ORF">H1B27_08435</name>
</gene>
<organism evidence="1 2">
    <name type="scientific">Bradyrhizobium diversitatis</name>
    <dbReference type="NCBI Taxonomy" id="2755406"/>
    <lineage>
        <taxon>Bacteria</taxon>
        <taxon>Pseudomonadati</taxon>
        <taxon>Pseudomonadota</taxon>
        <taxon>Alphaproteobacteria</taxon>
        <taxon>Hyphomicrobiales</taxon>
        <taxon>Nitrobacteraceae</taxon>
        <taxon>Bradyrhizobium</taxon>
    </lineage>
</organism>
<protein>
    <submittedName>
        <fullName evidence="1">Resolvase</fullName>
    </submittedName>
</protein>
<proteinExistence type="predicted"/>
<evidence type="ECO:0000313" key="1">
    <source>
        <dbReference type="EMBL" id="MBH5386311.1"/>
    </source>
</evidence>
<evidence type="ECO:0000313" key="2">
    <source>
        <dbReference type="Proteomes" id="UP001194539"/>
    </source>
</evidence>